<evidence type="ECO:0000313" key="4">
    <source>
        <dbReference type="Proteomes" id="UP000660021"/>
    </source>
</evidence>
<dbReference type="EMBL" id="JACOPR010000008">
    <property type="protein sequence ID" value="MBC5731556.1"/>
    <property type="molecule type" value="Genomic_DNA"/>
</dbReference>
<accession>A0ABR7HVK4</accession>
<evidence type="ECO:0000313" key="3">
    <source>
        <dbReference type="EMBL" id="MBC5731556.1"/>
    </source>
</evidence>
<sequence length="92" mass="10317">MRLFSSRKAQLEQKARELEEREARLIQREQALEQQSVQSEEGASPPPSGPRNAKERFYDKIPVTVHQLDIFIGICIAAFVLVVLIGAIQGQG</sequence>
<keyword evidence="2" id="KW-0812">Transmembrane</keyword>
<evidence type="ECO:0000256" key="1">
    <source>
        <dbReference type="SAM" id="MobiDB-lite"/>
    </source>
</evidence>
<keyword evidence="2" id="KW-1133">Transmembrane helix</keyword>
<evidence type="ECO:0000256" key="2">
    <source>
        <dbReference type="SAM" id="Phobius"/>
    </source>
</evidence>
<dbReference type="RefSeq" id="WP_186964104.1">
    <property type="nucleotide sequence ID" value="NZ_JACOPR010000008.1"/>
</dbReference>
<protein>
    <submittedName>
        <fullName evidence="3">Uncharacterized protein</fullName>
    </submittedName>
</protein>
<proteinExistence type="predicted"/>
<name>A0ABR7HVK4_9FIRM</name>
<keyword evidence="2" id="KW-0472">Membrane</keyword>
<dbReference type="Proteomes" id="UP000660021">
    <property type="component" value="Unassembled WGS sequence"/>
</dbReference>
<reference evidence="3 4" key="1">
    <citation type="submission" date="2020-08" db="EMBL/GenBank/DDBJ databases">
        <title>Genome public.</title>
        <authorList>
            <person name="Liu C."/>
            <person name="Sun Q."/>
        </authorList>
    </citation>
    <scope>NUCLEOTIDE SEQUENCE [LARGE SCALE GENOMIC DNA]</scope>
    <source>
        <strain evidence="3 4">New-38</strain>
    </source>
</reference>
<gene>
    <name evidence="3" type="ORF">H8S34_12070</name>
</gene>
<organism evidence="3 4">
    <name type="scientific">Pseudoflavonifractor hominis</name>
    <dbReference type="NCBI Taxonomy" id="2763059"/>
    <lineage>
        <taxon>Bacteria</taxon>
        <taxon>Bacillati</taxon>
        <taxon>Bacillota</taxon>
        <taxon>Clostridia</taxon>
        <taxon>Eubacteriales</taxon>
        <taxon>Oscillospiraceae</taxon>
        <taxon>Pseudoflavonifractor</taxon>
    </lineage>
</organism>
<feature type="transmembrane region" description="Helical" evidence="2">
    <location>
        <begin position="70"/>
        <end position="88"/>
    </location>
</feature>
<feature type="region of interest" description="Disordered" evidence="1">
    <location>
        <begin position="32"/>
        <end position="55"/>
    </location>
</feature>
<keyword evidence="4" id="KW-1185">Reference proteome</keyword>
<comment type="caution">
    <text evidence="3">The sequence shown here is derived from an EMBL/GenBank/DDBJ whole genome shotgun (WGS) entry which is preliminary data.</text>
</comment>